<name>A0A422MY34_TRYRA</name>
<keyword evidence="2" id="KW-0472">Membrane</keyword>
<proteinExistence type="predicted"/>
<dbReference type="RefSeq" id="XP_029234459.1">
    <property type="nucleotide sequence ID" value="XM_029385678.1"/>
</dbReference>
<comment type="caution">
    <text evidence="3">The sequence shown here is derived from an EMBL/GenBank/DDBJ whole genome shotgun (WGS) entry which is preliminary data.</text>
</comment>
<keyword evidence="4" id="KW-1185">Reference proteome</keyword>
<dbReference type="VEuPathDB" id="TriTrypDB:TRSC58_05359"/>
<feature type="transmembrane region" description="Helical" evidence="2">
    <location>
        <begin position="548"/>
        <end position="569"/>
    </location>
</feature>
<dbReference type="OrthoDB" id="271109at2759"/>
<feature type="transmembrane region" description="Helical" evidence="2">
    <location>
        <begin position="478"/>
        <end position="498"/>
    </location>
</feature>
<feature type="region of interest" description="Disordered" evidence="1">
    <location>
        <begin position="92"/>
        <end position="130"/>
    </location>
</feature>
<feature type="transmembrane region" description="Helical" evidence="2">
    <location>
        <begin position="319"/>
        <end position="340"/>
    </location>
</feature>
<sequence length="635" mass="71516">MEGPCKGQMNRGGAYQVRFYDSSDDEQNVRVAEVMPVVDDTPSVTGSSSPANHRQQQQPPSWIRRAAHGAVTYLASALLPHAPAPANEQLTIARTSPSSSNGSGDWGYRDYCRSPFHEETPPPDDSLAPSEDITVDLREMILQYRRTPNDICKRIILAALDFREVQINGDVFRAAAGSSELIGTLLRSGRVNVDDPDVQEVIQEEIDCVLRADEVDRACMYSDKIEYLTLLCRVRSATLTKEQARQCRQSGFEYAKMLYDNPHLLRNIPPPSWIVARILDLCSALTMIITWLGLAATLLNLVSIGWLMSIWFCSTRPSFGYWTALCYVAGYVGSIVVVMISEGGRIRDYSDLLWDYPDNSLKVVPCVPIFEIALLYVTLRYELLHDKAKYFVIRHDLYNGLSNVLIINTYLFATPQLLLQFYLITLHDQGAKQLAAYKLLASVNYTLYLMSMFLFMWNTLFQYSCNSFGFAVMAVKQARLMPIAITTRILIVTTLFYLEYNVVACLMSLSFIYMCSLGAIIFIAVMVALIVLVIIGLVLVIRLEATRHLWVVCLPPILMQVAFSIYIGLGDARNDRNACKLVAISALIAPPFANMALAFFCIAFFSWAAVALYGKLTGKQSYLRWDNHFYWSRGR</sequence>
<evidence type="ECO:0000313" key="3">
    <source>
        <dbReference type="EMBL" id="RNE98089.1"/>
    </source>
</evidence>
<evidence type="ECO:0000256" key="1">
    <source>
        <dbReference type="SAM" id="MobiDB-lite"/>
    </source>
</evidence>
<feature type="transmembrane region" description="Helical" evidence="2">
    <location>
        <begin position="284"/>
        <end position="307"/>
    </location>
</feature>
<feature type="compositionally biased region" description="Basic and acidic residues" evidence="1">
    <location>
        <begin position="107"/>
        <end position="120"/>
    </location>
</feature>
<gene>
    <name evidence="3" type="ORF">TraAM80_08966</name>
</gene>
<dbReference type="Proteomes" id="UP000283634">
    <property type="component" value="Unassembled WGS sequence"/>
</dbReference>
<accession>A0A422MY34</accession>
<keyword evidence="2" id="KW-0812">Transmembrane</keyword>
<keyword evidence="2" id="KW-1133">Transmembrane helix</keyword>
<feature type="transmembrane region" description="Helical" evidence="2">
    <location>
        <begin position="400"/>
        <end position="423"/>
    </location>
</feature>
<dbReference type="OMA" id="MSIFAYY"/>
<organism evidence="3 4">
    <name type="scientific">Trypanosoma rangeli</name>
    <dbReference type="NCBI Taxonomy" id="5698"/>
    <lineage>
        <taxon>Eukaryota</taxon>
        <taxon>Discoba</taxon>
        <taxon>Euglenozoa</taxon>
        <taxon>Kinetoplastea</taxon>
        <taxon>Metakinetoplastina</taxon>
        <taxon>Trypanosomatida</taxon>
        <taxon>Trypanosomatidae</taxon>
        <taxon>Trypanosoma</taxon>
        <taxon>Herpetosoma</taxon>
    </lineage>
</organism>
<dbReference type="GeneID" id="40332899"/>
<evidence type="ECO:0000313" key="4">
    <source>
        <dbReference type="Proteomes" id="UP000283634"/>
    </source>
</evidence>
<evidence type="ECO:0000256" key="2">
    <source>
        <dbReference type="SAM" id="Phobius"/>
    </source>
</evidence>
<dbReference type="AlphaFoldDB" id="A0A422MY34"/>
<reference evidence="3 4" key="1">
    <citation type="journal article" date="2018" name="BMC Genomics">
        <title>Genomic comparison of Trypanosoma conorhini and Trypanosoma rangeli to Trypanosoma cruzi strains of high and low virulence.</title>
        <authorList>
            <person name="Bradwell K.R."/>
            <person name="Koparde V.N."/>
            <person name="Matveyev A.V."/>
            <person name="Serrano M.G."/>
            <person name="Alves J.M."/>
            <person name="Parikh H."/>
            <person name="Huang B."/>
            <person name="Lee V."/>
            <person name="Espinosa-Alvarez O."/>
            <person name="Ortiz P.A."/>
            <person name="Costa-Martins A.G."/>
            <person name="Teixeira M.M."/>
            <person name="Buck G.A."/>
        </authorList>
    </citation>
    <scope>NUCLEOTIDE SEQUENCE [LARGE SCALE GENOMIC DNA]</scope>
    <source>
        <strain evidence="3 4">AM80</strain>
    </source>
</reference>
<feature type="compositionally biased region" description="Polar residues" evidence="1">
    <location>
        <begin position="42"/>
        <end position="60"/>
    </location>
</feature>
<feature type="transmembrane region" description="Helical" evidence="2">
    <location>
        <begin position="435"/>
        <end position="457"/>
    </location>
</feature>
<feature type="compositionally biased region" description="Polar residues" evidence="1">
    <location>
        <begin position="92"/>
        <end position="103"/>
    </location>
</feature>
<feature type="transmembrane region" description="Helical" evidence="2">
    <location>
        <begin position="360"/>
        <end position="379"/>
    </location>
</feature>
<feature type="transmembrane region" description="Helical" evidence="2">
    <location>
        <begin position="510"/>
        <end position="541"/>
    </location>
</feature>
<protein>
    <submittedName>
        <fullName evidence="3">Uncharacterized protein</fullName>
    </submittedName>
</protein>
<feature type="transmembrane region" description="Helical" evidence="2">
    <location>
        <begin position="581"/>
        <end position="614"/>
    </location>
</feature>
<dbReference type="EMBL" id="MKGL01000494">
    <property type="protein sequence ID" value="RNE98089.1"/>
    <property type="molecule type" value="Genomic_DNA"/>
</dbReference>
<feature type="region of interest" description="Disordered" evidence="1">
    <location>
        <begin position="37"/>
        <end position="60"/>
    </location>
</feature>